<name>A0AAD7X2Y7_9TELE</name>
<evidence type="ECO:0000313" key="2">
    <source>
        <dbReference type="EMBL" id="KAJ8418572.1"/>
    </source>
</evidence>
<gene>
    <name evidence="2" type="ORF">AAFF_G00000710</name>
</gene>
<sequence length="114" mass="12565">MTRNQCVNHTLRTVEVFGRAAWARQGIQHVLRSLRSVCIGRGSYPYAVRLPDTPLGSASSPQSPSSRVRRRMGRDLAAPAQYRSHPVSPDQCLPATLSHAGRTLQSHSKKCSTE</sequence>
<feature type="region of interest" description="Disordered" evidence="1">
    <location>
        <begin position="50"/>
        <end position="114"/>
    </location>
</feature>
<dbReference type="Proteomes" id="UP001221898">
    <property type="component" value="Unassembled WGS sequence"/>
</dbReference>
<reference evidence="2" key="1">
    <citation type="journal article" date="2023" name="Science">
        <title>Genome structures resolve the early diversification of teleost fishes.</title>
        <authorList>
            <person name="Parey E."/>
            <person name="Louis A."/>
            <person name="Montfort J."/>
            <person name="Bouchez O."/>
            <person name="Roques C."/>
            <person name="Iampietro C."/>
            <person name="Lluch J."/>
            <person name="Castinel A."/>
            <person name="Donnadieu C."/>
            <person name="Desvignes T."/>
            <person name="Floi Bucao C."/>
            <person name="Jouanno E."/>
            <person name="Wen M."/>
            <person name="Mejri S."/>
            <person name="Dirks R."/>
            <person name="Jansen H."/>
            <person name="Henkel C."/>
            <person name="Chen W.J."/>
            <person name="Zahm M."/>
            <person name="Cabau C."/>
            <person name="Klopp C."/>
            <person name="Thompson A.W."/>
            <person name="Robinson-Rechavi M."/>
            <person name="Braasch I."/>
            <person name="Lecointre G."/>
            <person name="Bobe J."/>
            <person name="Postlethwait J.H."/>
            <person name="Berthelot C."/>
            <person name="Roest Crollius H."/>
            <person name="Guiguen Y."/>
        </authorList>
    </citation>
    <scope>NUCLEOTIDE SEQUENCE</scope>
    <source>
        <strain evidence="2">NC1722</strain>
    </source>
</reference>
<protein>
    <submittedName>
        <fullName evidence="2">Uncharacterized protein</fullName>
    </submittedName>
</protein>
<dbReference type="EMBL" id="JAINUG010000001">
    <property type="protein sequence ID" value="KAJ8418572.1"/>
    <property type="molecule type" value="Genomic_DNA"/>
</dbReference>
<evidence type="ECO:0000313" key="3">
    <source>
        <dbReference type="Proteomes" id="UP001221898"/>
    </source>
</evidence>
<feature type="compositionally biased region" description="Low complexity" evidence="1">
    <location>
        <begin position="57"/>
        <end position="66"/>
    </location>
</feature>
<organism evidence="2 3">
    <name type="scientific">Aldrovandia affinis</name>
    <dbReference type="NCBI Taxonomy" id="143900"/>
    <lineage>
        <taxon>Eukaryota</taxon>
        <taxon>Metazoa</taxon>
        <taxon>Chordata</taxon>
        <taxon>Craniata</taxon>
        <taxon>Vertebrata</taxon>
        <taxon>Euteleostomi</taxon>
        <taxon>Actinopterygii</taxon>
        <taxon>Neopterygii</taxon>
        <taxon>Teleostei</taxon>
        <taxon>Notacanthiformes</taxon>
        <taxon>Halosauridae</taxon>
        <taxon>Aldrovandia</taxon>
    </lineage>
</organism>
<keyword evidence="3" id="KW-1185">Reference proteome</keyword>
<proteinExistence type="predicted"/>
<evidence type="ECO:0000256" key="1">
    <source>
        <dbReference type="SAM" id="MobiDB-lite"/>
    </source>
</evidence>
<comment type="caution">
    <text evidence="2">The sequence shown here is derived from an EMBL/GenBank/DDBJ whole genome shotgun (WGS) entry which is preliminary data.</text>
</comment>
<dbReference type="AlphaFoldDB" id="A0AAD7X2Y7"/>
<accession>A0AAD7X2Y7</accession>